<dbReference type="SUPFAM" id="SSF56349">
    <property type="entry name" value="DNA breaking-rejoining enzymes"/>
    <property type="match status" value="1"/>
</dbReference>
<dbReference type="Gene3D" id="1.10.443.10">
    <property type="entry name" value="Intergrase catalytic core"/>
    <property type="match status" value="1"/>
</dbReference>
<keyword evidence="1" id="KW-0233">DNA recombination</keyword>
<dbReference type="EMBL" id="CP002364">
    <property type="protein sequence ID" value="ADW19196.1"/>
    <property type="molecule type" value="Genomic_DNA"/>
</dbReference>
<dbReference type="AlphaFoldDB" id="A0A7U4DQH4"/>
<dbReference type="RefSeq" id="WP_015725721.1">
    <property type="nucleotide sequence ID" value="NC_014972.1"/>
</dbReference>
<gene>
    <name evidence="2" type="ordered locus">Despr_3063</name>
</gene>
<evidence type="ECO:0000256" key="1">
    <source>
        <dbReference type="ARBA" id="ARBA00023172"/>
    </source>
</evidence>
<proteinExistence type="predicted"/>
<protein>
    <submittedName>
        <fullName evidence="2">Uncharacterized protein</fullName>
    </submittedName>
</protein>
<keyword evidence="3" id="KW-1185">Reference proteome</keyword>
<dbReference type="KEGG" id="dpr:Despr_3063"/>
<dbReference type="GO" id="GO:0006310">
    <property type="term" value="P:DNA recombination"/>
    <property type="evidence" value="ECO:0007669"/>
    <property type="project" value="UniProtKB-KW"/>
</dbReference>
<organism evidence="2 3">
    <name type="scientific">Desulfobulbus propionicus (strain ATCC 33891 / DSM 2032 / VKM B-1956 / 1pr3)</name>
    <dbReference type="NCBI Taxonomy" id="577650"/>
    <lineage>
        <taxon>Bacteria</taxon>
        <taxon>Pseudomonadati</taxon>
        <taxon>Thermodesulfobacteriota</taxon>
        <taxon>Desulfobulbia</taxon>
        <taxon>Desulfobulbales</taxon>
        <taxon>Desulfobulbaceae</taxon>
        <taxon>Desulfobulbus</taxon>
    </lineage>
</organism>
<evidence type="ECO:0000313" key="2">
    <source>
        <dbReference type="EMBL" id="ADW19196.1"/>
    </source>
</evidence>
<reference evidence="2 3" key="1">
    <citation type="journal article" date="2011" name="Stand. Genomic Sci.">
        <title>Complete genome sequence of Desulfobulbus propionicus type strain (1pr3).</title>
        <authorList>
            <person name="Pagani I."/>
            <person name="Lapidus A."/>
            <person name="Nolan M."/>
            <person name="Lucas S."/>
            <person name="Hammon N."/>
            <person name="Deshpande S."/>
            <person name="Cheng J.F."/>
            <person name="Chertkov O."/>
            <person name="Davenport K."/>
            <person name="Tapia R."/>
            <person name="Han C."/>
            <person name="Goodwin L."/>
            <person name="Pitluck S."/>
            <person name="Liolios K."/>
            <person name="Mavromatis K."/>
            <person name="Ivanova N."/>
            <person name="Mikhailova N."/>
            <person name="Pati A."/>
            <person name="Chen A."/>
            <person name="Palaniappan K."/>
            <person name="Land M."/>
            <person name="Hauser L."/>
            <person name="Chang Y.J."/>
            <person name="Jeffries C.D."/>
            <person name="Detter J.C."/>
            <person name="Brambilla E."/>
            <person name="Kannan K.P."/>
            <person name="Djao O.D."/>
            <person name="Rohde M."/>
            <person name="Pukall R."/>
            <person name="Spring S."/>
            <person name="Goker M."/>
            <person name="Sikorski J."/>
            <person name="Woyke T."/>
            <person name="Bristow J."/>
            <person name="Eisen J.A."/>
            <person name="Markowitz V."/>
            <person name="Hugenholtz P."/>
            <person name="Kyrpides N.C."/>
            <person name="Klenk H.P."/>
        </authorList>
    </citation>
    <scope>NUCLEOTIDE SEQUENCE [LARGE SCALE GENOMIC DNA]</scope>
    <source>
        <strain evidence="3">ATCC 33891 / DSM 2032 / 1pr3</strain>
    </source>
</reference>
<dbReference type="GO" id="GO:0015074">
    <property type="term" value="P:DNA integration"/>
    <property type="evidence" value="ECO:0007669"/>
    <property type="project" value="InterPro"/>
</dbReference>
<dbReference type="Proteomes" id="UP000006365">
    <property type="component" value="Chromosome"/>
</dbReference>
<sequence length="232" mass="26205">MAKAVNTSMPPFTPEALALLFARENFRAFQKAGFLSHYWAPLISVCSGTTRDEIFLLTANDVRQRHGLWIMHVAARAPWNGRPGTVARDIPLHPMLSTLGFVEFVRQRQRTHPAERLFPEYKAMQGQAGMLFSRVFTQWINATVRRLPAEQHDLFAADFHFPSLRALFTVEAVRSGMSDHLLRALRGIGDGVHEFAEAAGDRAVLEKLAAEMERVDIASAFPPLYPYWELMA</sequence>
<accession>A0A7U4DQH4</accession>
<dbReference type="InterPro" id="IPR011010">
    <property type="entry name" value="DNA_brk_join_enz"/>
</dbReference>
<dbReference type="GO" id="GO:0003677">
    <property type="term" value="F:DNA binding"/>
    <property type="evidence" value="ECO:0007669"/>
    <property type="project" value="InterPro"/>
</dbReference>
<dbReference type="InterPro" id="IPR013762">
    <property type="entry name" value="Integrase-like_cat_sf"/>
</dbReference>
<evidence type="ECO:0000313" key="3">
    <source>
        <dbReference type="Proteomes" id="UP000006365"/>
    </source>
</evidence>
<name>A0A7U4DQH4_DESPD</name>